<proteinExistence type="predicted"/>
<feature type="compositionally biased region" description="Polar residues" evidence="1">
    <location>
        <begin position="129"/>
        <end position="141"/>
    </location>
</feature>
<feature type="chain" id="PRO_5041955196" evidence="2">
    <location>
        <begin position="17"/>
        <end position="188"/>
    </location>
</feature>
<name>A0AAC9AYX5_SPHMC</name>
<feature type="region of interest" description="Disordered" evidence="1">
    <location>
        <begin position="124"/>
        <end position="143"/>
    </location>
</feature>
<evidence type="ECO:0000256" key="2">
    <source>
        <dbReference type="SAM" id="SignalP"/>
    </source>
</evidence>
<reference evidence="4" key="1">
    <citation type="submission" date="2015-11" db="EMBL/GenBank/DDBJ databases">
        <title>Complete genome sequence of a polyethylene-glycol degrader Sphingopyxis macrogoltabida 203N (NBRC 111659).</title>
        <authorList>
            <person name="Yoshiyuki O."/>
            <person name="Shouta N."/>
            <person name="Nagata Y."/>
            <person name="Numata M."/>
            <person name="Tsuchikane K."/>
            <person name="Hosoyama A."/>
            <person name="Yamazoe A."/>
            <person name="Tsuda M."/>
            <person name="Fujita N."/>
            <person name="Kawai F."/>
        </authorList>
    </citation>
    <scope>NUCLEOTIDE SEQUENCE [LARGE SCALE GENOMIC DNA]</scope>
    <source>
        <strain evidence="4">203N</strain>
    </source>
</reference>
<feature type="signal peptide" evidence="2">
    <location>
        <begin position="1"/>
        <end position="16"/>
    </location>
</feature>
<keyword evidence="2" id="KW-0732">Signal</keyword>
<evidence type="ECO:0000313" key="4">
    <source>
        <dbReference type="Proteomes" id="UP000076088"/>
    </source>
</evidence>
<dbReference type="EMBL" id="CP013344">
    <property type="protein sequence ID" value="AMU92418.1"/>
    <property type="molecule type" value="Genomic_DNA"/>
</dbReference>
<keyword evidence="4" id="KW-1185">Reference proteome</keyword>
<evidence type="ECO:0000256" key="1">
    <source>
        <dbReference type="SAM" id="MobiDB-lite"/>
    </source>
</evidence>
<sequence>MVLAAAAALGAAPARAQDDTDTANVAVNGNVAPLCILGPPSPATVDLGQMVATSGSRIGRIAPLSNQTVSLPGSFCNFAGSAIDVAVTALVANDSSTLQPGFARAVNYTASVDNWAATAASATSAATTDGSNPTESSTGATQPLPKIADLSVTLSSFTVPSDLLLVAGNYQGAVVVTLGPAATGGIEE</sequence>
<dbReference type="Proteomes" id="UP000076088">
    <property type="component" value="Chromosome"/>
</dbReference>
<accession>A0AAC9AYX5</accession>
<reference evidence="3 4" key="2">
    <citation type="journal article" date="2016" name="Genome Announc.">
        <title>Complete Genome Sequence of Sphingopyxis macrogoltabida Strain 203N (NBRC 111659), a Polyethylene Glycol Degrader.</title>
        <authorList>
            <person name="Ohtsubo Y."/>
            <person name="Nonoyama S."/>
            <person name="Nagata Y."/>
            <person name="Numata M."/>
            <person name="Tsuchikane K."/>
            <person name="Hosoyama A."/>
            <person name="Yamazoe A."/>
            <person name="Tsuda M."/>
            <person name="Fujita N."/>
            <person name="Kawai F."/>
        </authorList>
    </citation>
    <scope>NUCLEOTIDE SEQUENCE [LARGE SCALE GENOMIC DNA]</scope>
    <source>
        <strain evidence="3 4">203N</strain>
    </source>
</reference>
<evidence type="ECO:0000313" key="3">
    <source>
        <dbReference type="EMBL" id="AMU92418.1"/>
    </source>
</evidence>
<dbReference type="AlphaFoldDB" id="A0AAC9AYX5"/>
<organism evidence="3 4">
    <name type="scientific">Sphingopyxis macrogoltabida</name>
    <name type="common">Sphingomonas macrogoltabidus</name>
    <dbReference type="NCBI Taxonomy" id="33050"/>
    <lineage>
        <taxon>Bacteria</taxon>
        <taxon>Pseudomonadati</taxon>
        <taxon>Pseudomonadota</taxon>
        <taxon>Alphaproteobacteria</taxon>
        <taxon>Sphingomonadales</taxon>
        <taxon>Sphingomonadaceae</taxon>
        <taxon>Sphingopyxis</taxon>
    </lineage>
</organism>
<protein>
    <submittedName>
        <fullName evidence="3">Uncharacterized protein</fullName>
    </submittedName>
</protein>
<gene>
    <name evidence="3" type="ORF">ATM17_25720</name>
</gene>